<dbReference type="PRINTS" id="PR00368">
    <property type="entry name" value="FADPNR"/>
</dbReference>
<feature type="domain" description="FAD/NAD(P)-binding" evidence="5">
    <location>
        <begin position="12"/>
        <end position="299"/>
    </location>
</feature>
<dbReference type="InParanoid" id="A0A0C2TE72"/>
<dbReference type="OrthoDB" id="202203at2759"/>
<dbReference type="Proteomes" id="UP000054549">
    <property type="component" value="Unassembled WGS sequence"/>
</dbReference>
<dbReference type="GO" id="GO:0050660">
    <property type="term" value="F:flavin adenine dinucleotide binding"/>
    <property type="evidence" value="ECO:0007669"/>
    <property type="project" value="TreeGrafter"/>
</dbReference>
<comment type="similarity">
    <text evidence="1">Belongs to the FAD-dependent oxidoreductase family.</text>
</comment>
<dbReference type="HOGENOM" id="CLU_019845_2_0_1"/>
<dbReference type="GO" id="GO:0005737">
    <property type="term" value="C:cytoplasm"/>
    <property type="evidence" value="ECO:0007669"/>
    <property type="project" value="TreeGrafter"/>
</dbReference>
<dbReference type="PANTHER" id="PTHR43735:SF3">
    <property type="entry name" value="FERROPTOSIS SUPPRESSOR PROTEIN 1"/>
    <property type="match status" value="1"/>
</dbReference>
<protein>
    <recommendedName>
        <fullName evidence="5">FAD/NAD(P)-binding domain-containing protein</fullName>
    </recommendedName>
</protein>
<evidence type="ECO:0000313" key="6">
    <source>
        <dbReference type="EMBL" id="KIL65119.1"/>
    </source>
</evidence>
<dbReference type="STRING" id="946122.A0A0C2TE72"/>
<evidence type="ECO:0000256" key="1">
    <source>
        <dbReference type="ARBA" id="ARBA00006442"/>
    </source>
</evidence>
<evidence type="ECO:0000256" key="4">
    <source>
        <dbReference type="ARBA" id="ARBA00023002"/>
    </source>
</evidence>
<gene>
    <name evidence="6" type="ORF">M378DRAFT_186546</name>
</gene>
<dbReference type="PRINTS" id="PR00411">
    <property type="entry name" value="PNDRDTASEI"/>
</dbReference>
<dbReference type="InterPro" id="IPR023753">
    <property type="entry name" value="FAD/NAD-binding_dom"/>
</dbReference>
<keyword evidence="2" id="KW-0285">Flavoprotein</keyword>
<evidence type="ECO:0000313" key="7">
    <source>
        <dbReference type="Proteomes" id="UP000054549"/>
    </source>
</evidence>
<sequence>MVRSNLGNDKKNIVIVGGGGGGANTARLLSAKLDSSRYNLILINPRPYFIAWPATLRAAVSDIDNLDEKIFVPLDKVFHNGNGTLIQGKVKDIQTDPGNTGSVVLESGEIIPYEVLVLSPGSIWTGPIAFPEEDEKVKDFLRNSRAAFQRAQNIVLAGGGSVGIELAGEIKDLWPNKKVTIVQGDKALLNNAYPDKLRTRLENRVRAMGIDIIFNDYVDRLELGPISNGTGIKTRYDKEIPADYAVSTRGPRPNTEFIATSLTSSVLTSRGLVKILPTFQLPDFPNIFALGDVIDWNEQKQLGKALGHAAIVTNNIQAYLSGRSLKPYKGSTEMIIITLGKNAGAGVLWGIVVGDWISRTLKSKTLMVDMMRSSLGQ</sequence>
<keyword evidence="4" id="KW-0560">Oxidoreductase</keyword>
<evidence type="ECO:0000256" key="3">
    <source>
        <dbReference type="ARBA" id="ARBA00022827"/>
    </source>
</evidence>
<accession>A0A0C2TE72</accession>
<proteinExistence type="inferred from homology"/>
<keyword evidence="7" id="KW-1185">Reference proteome</keyword>
<name>A0A0C2TE72_AMAMK</name>
<dbReference type="Pfam" id="PF07992">
    <property type="entry name" value="Pyr_redox_2"/>
    <property type="match status" value="1"/>
</dbReference>
<dbReference type="SUPFAM" id="SSF51905">
    <property type="entry name" value="FAD/NAD(P)-binding domain"/>
    <property type="match status" value="1"/>
</dbReference>
<evidence type="ECO:0000259" key="5">
    <source>
        <dbReference type="Pfam" id="PF07992"/>
    </source>
</evidence>
<organism evidence="6 7">
    <name type="scientific">Amanita muscaria (strain Koide BX008)</name>
    <dbReference type="NCBI Taxonomy" id="946122"/>
    <lineage>
        <taxon>Eukaryota</taxon>
        <taxon>Fungi</taxon>
        <taxon>Dikarya</taxon>
        <taxon>Basidiomycota</taxon>
        <taxon>Agaricomycotina</taxon>
        <taxon>Agaricomycetes</taxon>
        <taxon>Agaricomycetidae</taxon>
        <taxon>Agaricales</taxon>
        <taxon>Pluteineae</taxon>
        <taxon>Amanitaceae</taxon>
        <taxon>Amanita</taxon>
    </lineage>
</organism>
<dbReference type="InterPro" id="IPR036188">
    <property type="entry name" value="FAD/NAD-bd_sf"/>
</dbReference>
<reference evidence="6 7" key="1">
    <citation type="submission" date="2014-04" db="EMBL/GenBank/DDBJ databases">
        <title>Evolutionary Origins and Diversification of the Mycorrhizal Mutualists.</title>
        <authorList>
            <consortium name="DOE Joint Genome Institute"/>
            <consortium name="Mycorrhizal Genomics Consortium"/>
            <person name="Kohler A."/>
            <person name="Kuo A."/>
            <person name="Nagy L.G."/>
            <person name="Floudas D."/>
            <person name="Copeland A."/>
            <person name="Barry K.W."/>
            <person name="Cichocki N."/>
            <person name="Veneault-Fourrey C."/>
            <person name="LaButti K."/>
            <person name="Lindquist E.A."/>
            <person name="Lipzen A."/>
            <person name="Lundell T."/>
            <person name="Morin E."/>
            <person name="Murat C."/>
            <person name="Riley R."/>
            <person name="Ohm R."/>
            <person name="Sun H."/>
            <person name="Tunlid A."/>
            <person name="Henrissat B."/>
            <person name="Grigoriev I.V."/>
            <person name="Hibbett D.S."/>
            <person name="Martin F."/>
        </authorList>
    </citation>
    <scope>NUCLEOTIDE SEQUENCE [LARGE SCALE GENOMIC DNA]</scope>
    <source>
        <strain evidence="6 7">Koide BX008</strain>
    </source>
</reference>
<keyword evidence="3" id="KW-0274">FAD</keyword>
<dbReference type="Gene3D" id="3.50.50.100">
    <property type="match status" value="1"/>
</dbReference>
<evidence type="ECO:0000256" key="2">
    <source>
        <dbReference type="ARBA" id="ARBA00022630"/>
    </source>
</evidence>
<dbReference type="PANTHER" id="PTHR43735">
    <property type="entry name" value="APOPTOSIS-INDUCING FACTOR 1"/>
    <property type="match status" value="1"/>
</dbReference>
<dbReference type="AlphaFoldDB" id="A0A0C2TE72"/>
<dbReference type="EMBL" id="KN818244">
    <property type="protein sequence ID" value="KIL65119.1"/>
    <property type="molecule type" value="Genomic_DNA"/>
</dbReference>
<dbReference type="GO" id="GO:0004174">
    <property type="term" value="F:electron-transferring-flavoprotein dehydrogenase activity"/>
    <property type="evidence" value="ECO:0007669"/>
    <property type="project" value="TreeGrafter"/>
</dbReference>